<feature type="compositionally biased region" description="Gly residues" evidence="1">
    <location>
        <begin position="1"/>
        <end position="12"/>
    </location>
</feature>
<sequence length="782" mass="84906">MTRGGGGGGDGKGPLFPRLHVSDAGKGGGPRAPPRNKMALYEQLTVPSNRFSSPAPAPARAAGAKASLVPSTSAAQVYGYDRTLFQPFNVPSNEPARSSEKFKGNCINGQSNSTRRESLRMSSQTKSKDVCASKSIAGCTSQHRGGNTIKSSGKKVVNDDEFMVPSICSPRIYRYSTQEHADKSKPQSTTNPHKSPSMSKSSAKCYSTVNKHLDRMNEADMRLMNSPKVKEKEAVQVPKGVEVKEKDSSIQASEKFKDKYAKLCQMRNKVSNINRSDNNSCQPTSVNGKSTEAKNPTATRNPSSCKPCTDVDSSNWNSNLLERSPREGGAKRKRQHHSGEQNDDLSDDSVECIPGWELSPDEIAGAIGPKHFWKARRAIQNQQRVFAVQVFELHKLIKVQKLIAASPHLLIEGDPVLGNALMGKRNKLPKGNLKVQTLSITNKDDIQPTLEQPELSKQNTEGNPSHHSRDDGLDDNHHDQAAANETFTSNPPAIPVAPDNKQNNWCMNPPQNQWLVPVMSPSEGLVYKPYAGPCPPVGNLLTPFYANCTPLRLPSTPYGVPMPHQPQQMVPPGAPAMHMNYFPPFSMPVMNPGTPASAVEQGSHAAAPQPQGHMEQQSLISCNMSHPSGIWRFLASRDSEPQASSASSPFDRLEAQGDGSGPVSFFPKASVLNAQPQPSSGGRDQQNHVIRVVPRNAQTASVPNAQPQPSSGGRDQQNHVIRVVPRNAQTASVANAQTQPSSGGQDQWNHVIRVVPHNAQTASESAARIFRSIQMERKQNDS</sequence>
<feature type="compositionally biased region" description="Acidic residues" evidence="1">
    <location>
        <begin position="341"/>
        <end position="350"/>
    </location>
</feature>
<evidence type="ECO:0000256" key="1">
    <source>
        <dbReference type="SAM" id="MobiDB-lite"/>
    </source>
</evidence>
<proteinExistence type="predicted"/>
<feature type="region of interest" description="Disordered" evidence="1">
    <location>
        <begin position="177"/>
        <end position="204"/>
    </location>
</feature>
<feature type="region of interest" description="Disordered" evidence="1">
    <location>
        <begin position="444"/>
        <end position="478"/>
    </location>
</feature>
<accession>A0A921UMX1</accession>
<reference evidence="2" key="2">
    <citation type="submission" date="2020-10" db="EMBL/GenBank/DDBJ databases">
        <authorList>
            <person name="Cooper E.A."/>
            <person name="Brenton Z.W."/>
            <person name="Flinn B.S."/>
            <person name="Jenkins J."/>
            <person name="Shu S."/>
            <person name="Flowers D."/>
            <person name="Luo F."/>
            <person name="Wang Y."/>
            <person name="Xia P."/>
            <person name="Barry K."/>
            <person name="Daum C."/>
            <person name="Lipzen A."/>
            <person name="Yoshinaga Y."/>
            <person name="Schmutz J."/>
            <person name="Saski C."/>
            <person name="Vermerris W."/>
            <person name="Kresovich S."/>
        </authorList>
    </citation>
    <scope>NUCLEOTIDE SEQUENCE</scope>
</reference>
<dbReference type="KEGG" id="sbi:8078190"/>
<protein>
    <recommendedName>
        <fullName evidence="4">Protein EARLY FLOWERING 3</fullName>
    </recommendedName>
</protein>
<dbReference type="AlphaFoldDB" id="A0A921UMX1"/>
<dbReference type="PANTHER" id="PTHR34281:SF2">
    <property type="entry name" value="PROTEIN EARLY FLOWERING 3"/>
    <property type="match status" value="1"/>
</dbReference>
<evidence type="ECO:0008006" key="4">
    <source>
        <dbReference type="Google" id="ProtNLM"/>
    </source>
</evidence>
<dbReference type="Gramene" id="EES03137">
    <property type="protein sequence ID" value="EES03137"/>
    <property type="gene ID" value="SORBI_3003G191700"/>
</dbReference>
<feature type="region of interest" description="Disordered" evidence="1">
    <location>
        <begin position="593"/>
        <end position="616"/>
    </location>
</feature>
<feature type="compositionally biased region" description="Basic and acidic residues" evidence="1">
    <location>
        <begin position="467"/>
        <end position="478"/>
    </location>
</feature>
<comment type="caution">
    <text evidence="2">The sequence shown here is derived from an EMBL/GenBank/DDBJ whole genome shotgun (WGS) entry which is preliminary data.</text>
</comment>
<feature type="region of interest" description="Disordered" evidence="1">
    <location>
        <begin position="695"/>
        <end position="716"/>
    </location>
</feature>
<feature type="region of interest" description="Disordered" evidence="1">
    <location>
        <begin position="226"/>
        <end position="250"/>
    </location>
</feature>
<feature type="region of interest" description="Disordered" evidence="1">
    <location>
        <begin position="48"/>
        <end position="69"/>
    </location>
</feature>
<feature type="region of interest" description="Disordered" evidence="1">
    <location>
        <begin position="92"/>
        <end position="127"/>
    </location>
</feature>
<dbReference type="OrthoDB" id="1939092at2759"/>
<feature type="region of interest" description="Disordered" evidence="1">
    <location>
        <begin position="1"/>
        <end position="36"/>
    </location>
</feature>
<reference evidence="2" key="1">
    <citation type="journal article" date="2019" name="BMC Genomics">
        <title>A new reference genome for Sorghum bicolor reveals high levels of sequence similarity between sweet and grain genotypes: implications for the genetics of sugar metabolism.</title>
        <authorList>
            <person name="Cooper E.A."/>
            <person name="Brenton Z.W."/>
            <person name="Flinn B.S."/>
            <person name="Jenkins J."/>
            <person name="Shu S."/>
            <person name="Flowers D."/>
            <person name="Luo F."/>
            <person name="Wang Y."/>
            <person name="Xia P."/>
            <person name="Barry K."/>
            <person name="Daum C."/>
            <person name="Lipzen A."/>
            <person name="Yoshinaga Y."/>
            <person name="Schmutz J."/>
            <person name="Saski C."/>
            <person name="Vermerris W."/>
            <person name="Kresovich S."/>
        </authorList>
    </citation>
    <scope>NUCLEOTIDE SEQUENCE</scope>
</reference>
<dbReference type="InterPro" id="IPR039319">
    <property type="entry name" value="ELF3-like"/>
</dbReference>
<dbReference type="OMA" id="HASKDMF"/>
<feature type="compositionally biased region" description="Basic and acidic residues" evidence="1">
    <location>
        <begin position="241"/>
        <end position="250"/>
    </location>
</feature>
<dbReference type="PANTHER" id="PTHR34281">
    <property type="entry name" value="PROTEIN EARLY FLOWERING 3"/>
    <property type="match status" value="1"/>
</dbReference>
<feature type="compositionally biased region" description="Polar residues" evidence="1">
    <location>
        <begin position="186"/>
        <end position="204"/>
    </location>
</feature>
<feature type="compositionally biased region" description="Polar residues" evidence="1">
    <location>
        <begin position="696"/>
        <end position="716"/>
    </location>
</feature>
<dbReference type="EMBL" id="CM027682">
    <property type="protein sequence ID" value="KAG0538122.1"/>
    <property type="molecule type" value="Genomic_DNA"/>
</dbReference>
<feature type="compositionally biased region" description="Polar residues" evidence="1">
    <location>
        <begin position="455"/>
        <end position="465"/>
    </location>
</feature>
<feature type="region of interest" description="Disordered" evidence="1">
    <location>
        <begin position="271"/>
        <end position="351"/>
    </location>
</feature>
<evidence type="ECO:0000313" key="2">
    <source>
        <dbReference type="EMBL" id="KAG0538122.1"/>
    </source>
</evidence>
<dbReference type="Proteomes" id="UP000807115">
    <property type="component" value="Chromosome 3"/>
</dbReference>
<dbReference type="GO" id="GO:2000028">
    <property type="term" value="P:regulation of photoperiodism, flowering"/>
    <property type="evidence" value="ECO:0007669"/>
    <property type="project" value="InterPro"/>
</dbReference>
<evidence type="ECO:0000313" key="3">
    <source>
        <dbReference type="Proteomes" id="UP000807115"/>
    </source>
</evidence>
<feature type="region of interest" description="Disordered" evidence="1">
    <location>
        <begin position="640"/>
        <end position="667"/>
    </location>
</feature>
<gene>
    <name evidence="2" type="ORF">BDA96_03G208000</name>
</gene>
<organism evidence="2 3">
    <name type="scientific">Sorghum bicolor</name>
    <name type="common">Sorghum</name>
    <name type="synonym">Sorghum vulgare</name>
    <dbReference type="NCBI Taxonomy" id="4558"/>
    <lineage>
        <taxon>Eukaryota</taxon>
        <taxon>Viridiplantae</taxon>
        <taxon>Streptophyta</taxon>
        <taxon>Embryophyta</taxon>
        <taxon>Tracheophyta</taxon>
        <taxon>Spermatophyta</taxon>
        <taxon>Magnoliopsida</taxon>
        <taxon>Liliopsida</taxon>
        <taxon>Poales</taxon>
        <taxon>Poaceae</taxon>
        <taxon>PACMAD clade</taxon>
        <taxon>Panicoideae</taxon>
        <taxon>Andropogonodae</taxon>
        <taxon>Andropogoneae</taxon>
        <taxon>Sorghinae</taxon>
        <taxon>Sorghum</taxon>
    </lineage>
</organism>
<feature type="compositionally biased region" description="Low complexity" evidence="1">
    <location>
        <begin position="52"/>
        <end position="67"/>
    </location>
</feature>
<name>A0A921UMX1_SORBI</name>
<feature type="compositionally biased region" description="Polar residues" evidence="1">
    <location>
        <begin position="271"/>
        <end position="321"/>
    </location>
</feature>